<dbReference type="Proteomes" id="UP001217582">
    <property type="component" value="Chromosome 3"/>
</dbReference>
<keyword evidence="3" id="KW-1185">Reference proteome</keyword>
<feature type="transmembrane region" description="Helical" evidence="1">
    <location>
        <begin position="276"/>
        <end position="296"/>
    </location>
</feature>
<keyword evidence="1" id="KW-1133">Transmembrane helix</keyword>
<sequence>MHPETDPIFSSYILGTAADWQELVWRTHIHEKLIPIAVLSVVHAVRISHGTRMLSGGIHGRLGLFQSIVLNLIVLFGSACLLSLLLGMPSPLLMSPFAIALYTSVHTILYVSGLGTFLVQLHSKPSLARCFDLLLACIDAVCRTEGIVSLGLVQVQRHPNPVIASSWFVQILAGALVSGGMPLIAATFQLHSPMGLWQLGTPAWVQQPYRLLHADLIGGAVASLLLLVLTSGHLDAKVPWIPRPSPALVQWLSLRHKPDMHRVTHLPYLSLREAKALGTLTLFLCLTLPILFRPAVQKIEAKKAKE</sequence>
<feature type="transmembrane region" description="Helical" evidence="1">
    <location>
        <begin position="167"/>
        <end position="190"/>
    </location>
</feature>
<dbReference type="AlphaFoldDB" id="A0AAJ6CLM3"/>
<evidence type="ECO:0000313" key="2">
    <source>
        <dbReference type="EMBL" id="WFD15580.1"/>
    </source>
</evidence>
<accession>A0AAJ6CLM3</accession>
<name>A0AAJ6CLM3_9BASI</name>
<evidence type="ECO:0000256" key="1">
    <source>
        <dbReference type="SAM" id="Phobius"/>
    </source>
</evidence>
<feature type="transmembrane region" description="Helical" evidence="1">
    <location>
        <begin position="211"/>
        <end position="234"/>
    </location>
</feature>
<feature type="transmembrane region" description="Helical" evidence="1">
    <location>
        <begin position="99"/>
        <end position="121"/>
    </location>
</feature>
<dbReference type="EMBL" id="CP119918">
    <property type="protein sequence ID" value="WFD15580.1"/>
    <property type="molecule type" value="Genomic_DNA"/>
</dbReference>
<feature type="transmembrane region" description="Helical" evidence="1">
    <location>
        <begin position="62"/>
        <end position="87"/>
    </location>
</feature>
<organism evidence="2 3">
    <name type="scientific">Malassezia arunalokei</name>
    <dbReference type="NCBI Taxonomy" id="1514897"/>
    <lineage>
        <taxon>Eukaryota</taxon>
        <taxon>Fungi</taxon>
        <taxon>Dikarya</taxon>
        <taxon>Basidiomycota</taxon>
        <taxon>Ustilaginomycotina</taxon>
        <taxon>Malasseziomycetes</taxon>
        <taxon>Malasseziales</taxon>
        <taxon>Malasseziaceae</taxon>
        <taxon>Malassezia</taxon>
    </lineage>
</organism>
<keyword evidence="1" id="KW-0472">Membrane</keyword>
<reference evidence="2 3" key="1">
    <citation type="submission" date="2023-03" db="EMBL/GenBank/DDBJ databases">
        <title>Mating type loci evolution in Malassezia.</title>
        <authorList>
            <person name="Coelho M.A."/>
        </authorList>
    </citation>
    <scope>NUCLEOTIDE SEQUENCE [LARGE SCALE GENOMIC DNA]</scope>
    <source>
        <strain evidence="2 3">CBS 13387</strain>
    </source>
</reference>
<proteinExistence type="predicted"/>
<evidence type="ECO:0000313" key="3">
    <source>
        <dbReference type="Proteomes" id="UP001217582"/>
    </source>
</evidence>
<gene>
    <name evidence="2" type="ORF">MARU1_001602</name>
</gene>
<protein>
    <submittedName>
        <fullName evidence="2">Uncharacterized protein</fullName>
    </submittedName>
</protein>
<keyword evidence="1" id="KW-0812">Transmembrane</keyword>